<proteinExistence type="predicted"/>
<dbReference type="Pfam" id="PF05159">
    <property type="entry name" value="Capsule_synth"/>
    <property type="match status" value="1"/>
</dbReference>
<name>A0AAE2YRX9_9PROT</name>
<dbReference type="CDD" id="cd16439">
    <property type="entry name" value="beta_Kdo_transferase_KpsC_2"/>
    <property type="match status" value="1"/>
</dbReference>
<dbReference type="GO" id="GO:0015774">
    <property type="term" value="P:polysaccharide transport"/>
    <property type="evidence" value="ECO:0007669"/>
    <property type="project" value="InterPro"/>
</dbReference>
<reference evidence="1" key="1">
    <citation type="journal article" date="2021" name="ISME J.">
        <title>Genomic evolution of the class Acidithiobacillia: deep-branching Proteobacteria living in extreme acidic conditions.</title>
        <authorList>
            <person name="Moya-Beltran A."/>
            <person name="Beard S."/>
            <person name="Rojas-Villalobos C."/>
            <person name="Issotta F."/>
            <person name="Gallardo Y."/>
            <person name="Ulloa R."/>
            <person name="Giaveno A."/>
            <person name="Degli Esposti M."/>
            <person name="Johnson D.B."/>
            <person name="Quatrini R."/>
        </authorList>
    </citation>
    <scope>NUCLEOTIDE SEQUENCE</scope>
    <source>
        <strain evidence="1">VAN18-1</strain>
    </source>
</reference>
<dbReference type="Proteomes" id="UP001197378">
    <property type="component" value="Unassembled WGS sequence"/>
</dbReference>
<keyword evidence="2" id="KW-1185">Reference proteome</keyword>
<comment type="caution">
    <text evidence="1">The sequence shown here is derived from an EMBL/GenBank/DDBJ whole genome shotgun (WGS) entry which is preliminary data.</text>
</comment>
<dbReference type="GO" id="GO:0016740">
    <property type="term" value="F:transferase activity"/>
    <property type="evidence" value="ECO:0007669"/>
    <property type="project" value="UniProtKB-KW"/>
</dbReference>
<dbReference type="GO" id="GO:0000271">
    <property type="term" value="P:polysaccharide biosynthetic process"/>
    <property type="evidence" value="ECO:0007669"/>
    <property type="project" value="InterPro"/>
</dbReference>
<evidence type="ECO:0000313" key="1">
    <source>
        <dbReference type="EMBL" id="MBU2788888.1"/>
    </source>
</evidence>
<dbReference type="EMBL" id="JAAXYO010000165">
    <property type="protein sequence ID" value="MBU2788888.1"/>
    <property type="molecule type" value="Genomic_DNA"/>
</dbReference>
<keyword evidence="1" id="KW-0808">Transferase</keyword>
<dbReference type="InterPro" id="IPR007833">
    <property type="entry name" value="Capsule_polysaccharide_synth"/>
</dbReference>
<organism evidence="1 2">
    <name type="scientific">Igneacidithiobacillus copahuensis</name>
    <dbReference type="NCBI Taxonomy" id="2724909"/>
    <lineage>
        <taxon>Bacteria</taxon>
        <taxon>Pseudomonadati</taxon>
        <taxon>Pseudomonadota</taxon>
        <taxon>Acidithiobacillia</taxon>
        <taxon>Acidithiobacillales</taxon>
        <taxon>Acidithiobacillaceae</taxon>
        <taxon>Igneacidithiobacillus</taxon>
    </lineage>
</organism>
<accession>A0AAE2YRX9</accession>
<evidence type="ECO:0000313" key="2">
    <source>
        <dbReference type="Proteomes" id="UP001197378"/>
    </source>
</evidence>
<sequence>MPERIQALPDDLLVWRFPRWKWRFLRRCFPGKRLHFVEQEKSLPGPAALLLWGSCPVPDLQVPLPVLRMEDGFLRSVGLGAELTRPLSWVLDSRGMYYDARSPSDLEWLLADGEFSPEDCARAQRLREEILRHGISKYNVGAKTWQRPSPAQRVILVPGQVESDAALAHGSPCLRSNLGLLRQVRAANPQALLIYKAHPDVVARLRALGQGEAQAREYCDVWLEDVPMERLLEQVDEVHTLTSLTGFEALLRGKPVHCYGQPFYSGWGLTVDHCPLARRTRRRSLDELVAAALIHYPLYFGPRGLITAEDAVALLAHWKERSQGRKPWWQEPYRAILRCVIGVR</sequence>
<dbReference type="AlphaFoldDB" id="A0AAE2YRX9"/>
<protein>
    <submittedName>
        <fullName evidence="1">Beta-3-deoxy-D-manno-oct-2-ulosonic acid transferase</fullName>
    </submittedName>
</protein>
<gene>
    <name evidence="1" type="ORF">HFQ13_11870</name>
</gene>